<keyword evidence="8 10" id="KW-0408">Iron</keyword>
<keyword evidence="9 10" id="KW-0411">Iron-sulfur</keyword>
<dbReference type="PANTHER" id="PTHR30002:SF4">
    <property type="entry name" value="EPOXYQUEUOSINE REDUCTASE"/>
    <property type="match status" value="1"/>
</dbReference>
<comment type="subcellular location">
    <subcellularLocation>
        <location evidence="10">Cytoplasm</location>
    </subcellularLocation>
</comment>
<dbReference type="GO" id="GO:0031419">
    <property type="term" value="F:cobalamin binding"/>
    <property type="evidence" value="ECO:0007669"/>
    <property type="project" value="UniProtKB-KW"/>
</dbReference>
<keyword evidence="7 10" id="KW-0560">Oxidoreductase</keyword>
<keyword evidence="6 10" id="KW-0671">Queuosine biosynthesis</keyword>
<evidence type="ECO:0000256" key="4">
    <source>
        <dbReference type="ARBA" id="ARBA00022723"/>
    </source>
</evidence>
<keyword evidence="10" id="KW-0846">Cobalamin</keyword>
<evidence type="ECO:0000256" key="3">
    <source>
        <dbReference type="ARBA" id="ARBA00022694"/>
    </source>
</evidence>
<dbReference type="Gene3D" id="3.30.70.20">
    <property type="match status" value="1"/>
</dbReference>
<evidence type="ECO:0000313" key="12">
    <source>
        <dbReference type="EMBL" id="KZL19361.1"/>
    </source>
</evidence>
<feature type="binding site" evidence="10">
    <location>
        <position position="62"/>
    </location>
    <ligand>
        <name>cob(II)alamin</name>
        <dbReference type="ChEBI" id="CHEBI:16304"/>
    </ligand>
</feature>
<dbReference type="STRING" id="989403.SAMN05421798_102594"/>
<dbReference type="HAMAP" id="MF_00916">
    <property type="entry name" value="QueG"/>
    <property type="match status" value="1"/>
</dbReference>
<comment type="pathway">
    <text evidence="10">tRNA modification; tRNA-queuosine biosynthesis.</text>
</comment>
<feature type="binding site" evidence="10">
    <location>
        <position position="194"/>
    </location>
    <ligand>
        <name>[4Fe-4S] cluster</name>
        <dbReference type="ChEBI" id="CHEBI:49883"/>
        <label>1</label>
    </ligand>
</feature>
<feature type="binding site" evidence="10">
    <location>
        <position position="219"/>
    </location>
    <ligand>
        <name>cob(II)alamin</name>
        <dbReference type="ChEBI" id="CHEBI:16304"/>
    </ligand>
</feature>
<dbReference type="InterPro" id="IPR016024">
    <property type="entry name" value="ARM-type_fold"/>
</dbReference>
<dbReference type="PATRIC" id="fig|989403.3.peg.2260"/>
<keyword evidence="1 10" id="KW-0004">4Fe-4S</keyword>
<feature type="binding site" evidence="10">
    <location>
        <position position="191"/>
    </location>
    <ligand>
        <name>[4Fe-4S] cluster</name>
        <dbReference type="ChEBI" id="CHEBI:49883"/>
        <label>1</label>
    </ligand>
</feature>
<dbReference type="InterPro" id="IPR017896">
    <property type="entry name" value="4Fe4S_Fe-S-bd"/>
</dbReference>
<keyword evidence="5" id="KW-0677">Repeat</keyword>
<evidence type="ECO:0000256" key="6">
    <source>
        <dbReference type="ARBA" id="ARBA00022785"/>
    </source>
</evidence>
<dbReference type="InterPro" id="IPR004453">
    <property type="entry name" value="QueG"/>
</dbReference>
<dbReference type="PROSITE" id="PS51379">
    <property type="entry name" value="4FE4S_FER_2"/>
    <property type="match status" value="1"/>
</dbReference>
<dbReference type="Pfam" id="PF02985">
    <property type="entry name" value="HEAT"/>
    <property type="match status" value="1"/>
</dbReference>
<dbReference type="PROSITE" id="PS00198">
    <property type="entry name" value="4FE4S_FER_1"/>
    <property type="match status" value="1"/>
</dbReference>
<dbReference type="GO" id="GO:0051539">
    <property type="term" value="F:4 iron, 4 sulfur cluster binding"/>
    <property type="evidence" value="ECO:0007669"/>
    <property type="project" value="UniProtKB-KW"/>
</dbReference>
<feature type="domain" description="4Fe-4S ferredoxin-type" evidence="11">
    <location>
        <begin position="184"/>
        <end position="211"/>
    </location>
</feature>
<feature type="binding site" evidence="10">
    <location>
        <position position="137"/>
    </location>
    <ligand>
        <name>cob(II)alamin</name>
        <dbReference type="ChEBI" id="CHEBI:16304"/>
    </ligand>
</feature>
<evidence type="ECO:0000256" key="1">
    <source>
        <dbReference type="ARBA" id="ARBA00022485"/>
    </source>
</evidence>
<comment type="caution">
    <text evidence="10">Lacks conserved residue(s) required for the propagation of feature annotation.</text>
</comment>
<dbReference type="Gene3D" id="1.25.10.10">
    <property type="entry name" value="Leucine-rich Repeat Variant"/>
    <property type="match status" value="1"/>
</dbReference>
<dbReference type="InterPro" id="IPR000357">
    <property type="entry name" value="HEAT"/>
</dbReference>
<feature type="active site" description="Proton donor" evidence="10">
    <location>
        <position position="137"/>
    </location>
</feature>
<comment type="caution">
    <text evidence="12">The sequence shown here is derived from an EMBL/GenBank/DDBJ whole genome shotgun (WGS) entry which is preliminary data.</text>
</comment>
<feature type="binding site" evidence="10">
    <location>
        <position position="201"/>
    </location>
    <ligand>
        <name>[4Fe-4S] cluster</name>
        <dbReference type="ChEBI" id="CHEBI:49883"/>
        <label>2</label>
    </ligand>
</feature>
<evidence type="ECO:0000256" key="8">
    <source>
        <dbReference type="ARBA" id="ARBA00023004"/>
    </source>
</evidence>
<dbReference type="PANTHER" id="PTHR30002">
    <property type="entry name" value="EPOXYQUEUOSINE REDUCTASE"/>
    <property type="match status" value="1"/>
</dbReference>
<evidence type="ECO:0000313" key="13">
    <source>
        <dbReference type="Proteomes" id="UP000076577"/>
    </source>
</evidence>
<dbReference type="GO" id="GO:0008616">
    <property type="term" value="P:tRNA queuosine(34) biosynthetic process"/>
    <property type="evidence" value="ECO:0007669"/>
    <property type="project" value="UniProtKB-UniRule"/>
</dbReference>
<keyword evidence="3 10" id="KW-0819">tRNA processing</keyword>
<dbReference type="GO" id="GO:0046872">
    <property type="term" value="F:metal ion binding"/>
    <property type="evidence" value="ECO:0007669"/>
    <property type="project" value="UniProtKB-KW"/>
</dbReference>
<keyword evidence="2 10" id="KW-0963">Cytoplasm</keyword>
<sequence length="379" mass="42388">MTDKQAARVKAELIKRARAIGFDDVRVTTADAIPLAPERLHHFIEQGYHATMEWMPETEVRRSSPLELWPEARSVIMLAMNYGPDVDPMEMREKPDKAHISVYARNRDYHDIIKGKMKELASLLVSKGGGDVKVFVDTAPVMEKPLAHSAGLGWQGKHSNLVSRELGSWFFLGSIFSTLDLPLDEPEVDHCGNCKRCLTVCPTSAFPSAYQVDANRCISYLTIEHHGPIPMEFRRNMGNRIYGCDDCLAVCPWNKFAQSASEAKLQAREDLLEPALTDLLKLDDAAFRSFFSGNPVKRIGRNRFIRNCLIAAGNSSDAQLLPQVVEHLQDDDETVRATAVWALSQLVPSAAFEEHKSAALADEQSELVKVEWETVSHES</sequence>
<evidence type="ECO:0000256" key="10">
    <source>
        <dbReference type="HAMAP-Rule" id="MF_00916"/>
    </source>
</evidence>
<feature type="binding site" evidence="10">
    <location>
        <position position="251"/>
    </location>
    <ligand>
        <name>[4Fe-4S] cluster</name>
        <dbReference type="ChEBI" id="CHEBI:49883"/>
        <label>1</label>
    </ligand>
</feature>
<dbReference type="EMBL" id="LMCB01000015">
    <property type="protein sequence ID" value="KZL19361.1"/>
    <property type="molecule type" value="Genomic_DNA"/>
</dbReference>
<dbReference type="AlphaFoldDB" id="A0A165YYY5"/>
<dbReference type="GO" id="GO:0005737">
    <property type="term" value="C:cytoplasm"/>
    <property type="evidence" value="ECO:0007669"/>
    <property type="project" value="UniProtKB-SubCell"/>
</dbReference>
<feature type="binding site" evidence="10">
    <location>
        <position position="247"/>
    </location>
    <ligand>
        <name>[4Fe-4S] cluster</name>
        <dbReference type="ChEBI" id="CHEBI:49883"/>
        <label>2</label>
    </ligand>
</feature>
<dbReference type="UniPathway" id="UPA00392"/>
<dbReference type="OrthoDB" id="9784571at2"/>
<feature type="binding site" evidence="10">
    <location>
        <position position="197"/>
    </location>
    <ligand>
        <name>[4Fe-4S] cluster</name>
        <dbReference type="ChEBI" id="CHEBI:49883"/>
        <label>1</label>
    </ligand>
</feature>
<feature type="binding site" evidence="10">
    <location>
        <position position="161"/>
    </location>
    <ligand>
        <name>cob(II)alamin</name>
        <dbReference type="ChEBI" id="CHEBI:16304"/>
    </ligand>
</feature>
<accession>A0A165YYY5</accession>
<feature type="binding site" evidence="10">
    <location>
        <begin position="244"/>
        <end position="245"/>
    </location>
    <ligand>
        <name>cob(II)alamin</name>
        <dbReference type="ChEBI" id="CHEBI:16304"/>
    </ligand>
</feature>
<dbReference type="InterPro" id="IPR013542">
    <property type="entry name" value="QueG_DUF1730"/>
</dbReference>
<reference evidence="12 13" key="1">
    <citation type="journal article" date="2016" name="Front. Microbiol.">
        <title>Comparative Genomic Analysis Reveals a Diverse Repertoire of Genes Involved in Prokaryote-Eukaryote Interactions within the Pseudovibrio Genus.</title>
        <authorList>
            <person name="Romano S."/>
            <person name="Fernandez-Guerra A."/>
            <person name="Reen F.J."/>
            <person name="Glockner F.O."/>
            <person name="Crowley S.P."/>
            <person name="O'Sullivan O."/>
            <person name="Cotter P.D."/>
            <person name="Adams C."/>
            <person name="Dobson A.D."/>
            <person name="O'Gara F."/>
        </authorList>
    </citation>
    <scope>NUCLEOTIDE SEQUENCE [LARGE SCALE GENOMIC DNA]</scope>
    <source>
        <strain evidence="12 13">Ad2</strain>
    </source>
</reference>
<name>A0A165YYY5_9HYPH</name>
<organism evidence="12 13">
    <name type="scientific">Pseudovibrio axinellae</name>
    <dbReference type="NCBI Taxonomy" id="989403"/>
    <lineage>
        <taxon>Bacteria</taxon>
        <taxon>Pseudomonadati</taxon>
        <taxon>Pseudomonadota</taxon>
        <taxon>Alphaproteobacteria</taxon>
        <taxon>Hyphomicrobiales</taxon>
        <taxon>Stappiaceae</taxon>
        <taxon>Pseudovibrio</taxon>
    </lineage>
</organism>
<dbReference type="InterPro" id="IPR017900">
    <property type="entry name" value="4Fe4S_Fe_S_CS"/>
</dbReference>
<keyword evidence="13" id="KW-1185">Reference proteome</keyword>
<dbReference type="Pfam" id="PF08331">
    <property type="entry name" value="QueG_DUF1730"/>
    <property type="match status" value="1"/>
</dbReference>
<keyword evidence="4 10" id="KW-0479">Metal-binding</keyword>
<feature type="binding site" evidence="10">
    <location>
        <position position="217"/>
    </location>
    <ligand>
        <name>[4Fe-4S] cluster</name>
        <dbReference type="ChEBI" id="CHEBI:49883"/>
        <label>2</label>
    </ligand>
</feature>
<evidence type="ECO:0000259" key="11">
    <source>
        <dbReference type="PROSITE" id="PS51379"/>
    </source>
</evidence>
<evidence type="ECO:0000256" key="9">
    <source>
        <dbReference type="ARBA" id="ARBA00023014"/>
    </source>
</evidence>
<feature type="binding site" evidence="10">
    <location>
        <position position="244"/>
    </location>
    <ligand>
        <name>[4Fe-4S] cluster</name>
        <dbReference type="ChEBI" id="CHEBI:49883"/>
        <label>2</label>
    </ligand>
</feature>
<dbReference type="RefSeq" id="WP_068005592.1">
    <property type="nucleotide sequence ID" value="NZ_FOFM01000002.1"/>
</dbReference>
<dbReference type="InterPro" id="IPR011989">
    <property type="entry name" value="ARM-like"/>
</dbReference>
<protein>
    <recommendedName>
        <fullName evidence="10">Epoxyqueuosine reductase</fullName>
        <ecNumber evidence="10">1.17.99.6</ecNumber>
    </recommendedName>
    <alternativeName>
        <fullName evidence="10">Queuosine biosynthesis protein QueG</fullName>
    </alternativeName>
</protein>
<dbReference type="EC" id="1.17.99.6" evidence="10"/>
<keyword evidence="10" id="KW-0170">Cobalt</keyword>
<proteinExistence type="inferred from homology"/>
<dbReference type="PROSITE" id="PS50077">
    <property type="entry name" value="HEAT_REPEAT"/>
    <property type="match status" value="1"/>
</dbReference>
<evidence type="ECO:0000256" key="7">
    <source>
        <dbReference type="ARBA" id="ARBA00023002"/>
    </source>
</evidence>
<dbReference type="InterPro" id="IPR021133">
    <property type="entry name" value="HEAT_type_2"/>
</dbReference>
<dbReference type="SUPFAM" id="SSF46548">
    <property type="entry name" value="alpha-helical ferredoxin"/>
    <property type="match status" value="1"/>
</dbReference>
<evidence type="ECO:0000256" key="2">
    <source>
        <dbReference type="ARBA" id="ARBA00022490"/>
    </source>
</evidence>
<dbReference type="Pfam" id="PF13484">
    <property type="entry name" value="Fer4_16"/>
    <property type="match status" value="1"/>
</dbReference>
<comment type="function">
    <text evidence="10">Catalyzes the conversion of epoxyqueuosine (oQ) to queuosine (Q), which is a hypermodified base found in the wobble positions of tRNA(Asp), tRNA(Asn), tRNA(His) and tRNA(Tyr).</text>
</comment>
<comment type="catalytic activity">
    <reaction evidence="10">
        <text>epoxyqueuosine(34) in tRNA + AH2 = queuosine(34) in tRNA + A + H2O</text>
        <dbReference type="Rhea" id="RHEA:32159"/>
        <dbReference type="Rhea" id="RHEA-COMP:18571"/>
        <dbReference type="Rhea" id="RHEA-COMP:18582"/>
        <dbReference type="ChEBI" id="CHEBI:13193"/>
        <dbReference type="ChEBI" id="CHEBI:15377"/>
        <dbReference type="ChEBI" id="CHEBI:17499"/>
        <dbReference type="ChEBI" id="CHEBI:194431"/>
        <dbReference type="ChEBI" id="CHEBI:194443"/>
        <dbReference type="EC" id="1.17.99.6"/>
    </reaction>
</comment>
<comment type="similarity">
    <text evidence="10">Belongs to the QueG family.</text>
</comment>
<comment type="cofactor">
    <cofactor evidence="10">
        <name>cob(II)alamin</name>
        <dbReference type="ChEBI" id="CHEBI:16304"/>
    </cofactor>
</comment>
<gene>
    <name evidence="10 12" type="primary">queG</name>
    <name evidence="12" type="ORF">PsAD2_02114</name>
</gene>
<feature type="binding site" evidence="10">
    <location>
        <position position="172"/>
    </location>
    <ligand>
        <name>cob(II)alamin</name>
        <dbReference type="ChEBI" id="CHEBI:16304"/>
    </ligand>
</feature>
<dbReference type="GO" id="GO:0052693">
    <property type="term" value="F:epoxyqueuosine reductase activity"/>
    <property type="evidence" value="ECO:0007669"/>
    <property type="project" value="UniProtKB-UniRule"/>
</dbReference>
<dbReference type="NCBIfam" id="TIGR00276">
    <property type="entry name" value="tRNA epoxyqueuosine(34) reductase QueG"/>
    <property type="match status" value="1"/>
</dbReference>
<evidence type="ECO:0000256" key="5">
    <source>
        <dbReference type="ARBA" id="ARBA00022737"/>
    </source>
</evidence>
<dbReference type="SUPFAM" id="SSF48371">
    <property type="entry name" value="ARM repeat"/>
    <property type="match status" value="1"/>
</dbReference>
<comment type="subunit">
    <text evidence="10">Monomer.</text>
</comment>
<dbReference type="Proteomes" id="UP000076577">
    <property type="component" value="Unassembled WGS sequence"/>
</dbReference>
<comment type="cofactor">
    <cofactor evidence="10">
        <name>[4Fe-4S] cluster</name>
        <dbReference type="ChEBI" id="CHEBI:49883"/>
    </cofactor>
    <text evidence="10">Binds 2 [4Fe-4S] clusters per monomer.</text>
</comment>